<evidence type="ECO:0000259" key="2">
    <source>
        <dbReference type="Pfam" id="PF07833"/>
    </source>
</evidence>
<sequence>MKMNHWVPAVAAVVMLAGSLSGGGAATAAAKSQPKADMPIKLLYNARQLPSDVQPESVNGTTLVPLRVVSDKLGGKLTLTGKKISIVKGKSTLALTIGESAATINGKTTKLPVPVKVVKGRTLVPLRVVSEGLGVAVEWDNVSRFVWIGSRTVPKLEDVLKAVDIKPYLDYFKGKQGQLIINDGFSPKKTTARIIEEMDFPLEIAGDIYYRMDLAYFNGEEVTRSVTNDKGVMGRSFYVLEKGMPARARSEFSGIRESMGDFRIHYNRMVTQNDEINFGIKDYKSFRIKQAAFIGIFAPSDSVILVDNYFAH</sequence>
<reference evidence="3 4" key="1">
    <citation type="submission" date="2020-01" db="EMBL/GenBank/DDBJ databases">
        <title>Paenibacillus sp. nov., isolated from tomato rhizosphere.</title>
        <authorList>
            <person name="Weon H.-Y."/>
            <person name="Lee S.A."/>
        </authorList>
    </citation>
    <scope>NUCLEOTIDE SEQUENCE [LARGE SCALE GENOMIC DNA]</scope>
    <source>
        <strain evidence="3 4">12200R-189</strain>
    </source>
</reference>
<name>A0A6C0FZQ7_9BACL</name>
<protein>
    <submittedName>
        <fullName evidence="3">Copper amine oxidase N-terminal domain-containing protein</fullName>
    </submittedName>
</protein>
<dbReference type="KEGG" id="plyc:GXP70_23315"/>
<evidence type="ECO:0000313" key="4">
    <source>
        <dbReference type="Proteomes" id="UP000476064"/>
    </source>
</evidence>
<dbReference type="InterPro" id="IPR036582">
    <property type="entry name" value="Mao_N_sf"/>
</dbReference>
<evidence type="ECO:0000313" key="3">
    <source>
        <dbReference type="EMBL" id="QHT62618.1"/>
    </source>
</evidence>
<dbReference type="AlphaFoldDB" id="A0A6C0FZQ7"/>
<dbReference type="Pfam" id="PF07833">
    <property type="entry name" value="Cu_amine_oxidN1"/>
    <property type="match status" value="1"/>
</dbReference>
<dbReference type="Proteomes" id="UP000476064">
    <property type="component" value="Chromosome"/>
</dbReference>
<organism evidence="3 4">
    <name type="scientific">Paenibacillus lycopersici</name>
    <dbReference type="NCBI Taxonomy" id="2704462"/>
    <lineage>
        <taxon>Bacteria</taxon>
        <taxon>Bacillati</taxon>
        <taxon>Bacillota</taxon>
        <taxon>Bacilli</taxon>
        <taxon>Bacillales</taxon>
        <taxon>Paenibacillaceae</taxon>
        <taxon>Paenibacillus</taxon>
    </lineage>
</organism>
<dbReference type="Gene3D" id="3.30.457.10">
    <property type="entry name" value="Copper amine oxidase-like, N-terminal domain"/>
    <property type="match status" value="1"/>
</dbReference>
<dbReference type="RefSeq" id="WP_162359050.1">
    <property type="nucleotide sequence ID" value="NZ_CP048209.1"/>
</dbReference>
<feature type="domain" description="Copper amine oxidase-like N-terminal" evidence="2">
    <location>
        <begin position="45"/>
        <end position="146"/>
    </location>
</feature>
<proteinExistence type="predicted"/>
<dbReference type="EMBL" id="CP048209">
    <property type="protein sequence ID" value="QHT62618.1"/>
    <property type="molecule type" value="Genomic_DNA"/>
</dbReference>
<accession>A0A6C0FZQ7</accession>
<feature type="chain" id="PRO_5025376101" evidence="1">
    <location>
        <begin position="29"/>
        <end position="312"/>
    </location>
</feature>
<dbReference type="SUPFAM" id="SSF55383">
    <property type="entry name" value="Copper amine oxidase, domain N"/>
    <property type="match status" value="1"/>
</dbReference>
<keyword evidence="4" id="KW-1185">Reference proteome</keyword>
<feature type="signal peptide" evidence="1">
    <location>
        <begin position="1"/>
        <end position="28"/>
    </location>
</feature>
<gene>
    <name evidence="3" type="ORF">GXP70_23315</name>
</gene>
<evidence type="ECO:0000256" key="1">
    <source>
        <dbReference type="SAM" id="SignalP"/>
    </source>
</evidence>
<dbReference type="InterPro" id="IPR012854">
    <property type="entry name" value="Cu_amine_oxidase-like_N"/>
</dbReference>
<keyword evidence="1" id="KW-0732">Signal</keyword>